<name>A0A8S1WUA6_PAROT</name>
<dbReference type="Proteomes" id="UP000683925">
    <property type="component" value="Unassembled WGS sequence"/>
</dbReference>
<sequence>MQNVIINADPYLEYDFDKCKFENYGIFAYQYNLCQINKPDNCKVSFVNICQICYDNYELSQNNLCIPQCGNGIIQEYEICDDVNSLQFDGCYQCQNSCQVECLQCNNTQCFKCIEGWNLINFKCIAECGDGLVALNSQEQCDDQNDESNDGCYECKFECDLNCLFCNHNLDCLQCQNHFHVQNLVCIPVCGDGIIIEGFEQCDDGNIIENDGCHQCQFSSKNICEHGYYFIDLYCQSICGDTIIASNEQCDDGDELPFDGCYNCEFSCSQNCFDCVDGKCLKCENGYQIMNGLCIDICGNGYKSGQEECDDNNQISRDGCSDVCEIEINWTCSRINFQTSSCFYIKPPHFSLILLNQIYDSYYVQLKISSNVKLEDSQSNFTQSLKAHLNDIDPSHYIIYQKVLVEPNFVICQNINYIFQIRFLQIETSELYFQVQFETSLIDQYGIQVENSIFKLHLRNLIVITQQQKISSQKMSSFNMYMLIGLAISSFIILLSGNPTECLEILDALQDGSYFF</sequence>
<keyword evidence="1" id="KW-0732">Signal</keyword>
<organism evidence="4 5">
    <name type="scientific">Paramecium octaurelia</name>
    <dbReference type="NCBI Taxonomy" id="43137"/>
    <lineage>
        <taxon>Eukaryota</taxon>
        <taxon>Sar</taxon>
        <taxon>Alveolata</taxon>
        <taxon>Ciliophora</taxon>
        <taxon>Intramacronucleata</taxon>
        <taxon>Oligohymenophorea</taxon>
        <taxon>Peniculida</taxon>
        <taxon>Parameciidae</taxon>
        <taxon>Paramecium</taxon>
    </lineage>
</organism>
<protein>
    <submittedName>
        <fullName evidence="4">Uncharacterized protein</fullName>
    </submittedName>
</protein>
<evidence type="ECO:0000256" key="2">
    <source>
        <dbReference type="ARBA" id="ARBA00022737"/>
    </source>
</evidence>
<dbReference type="PANTHER" id="PTHR38934:SF6">
    <property type="entry name" value="CHROMOSOME UNDETERMINED SCAFFOLD_176, WHOLE GENOME SHOTGUN SEQUENCE"/>
    <property type="match status" value="1"/>
</dbReference>
<dbReference type="PANTHER" id="PTHR38934">
    <property type="entry name" value="HYPHALLY REGULATED CELL WALL PROTEIN 1"/>
    <property type="match status" value="1"/>
</dbReference>
<proteinExistence type="predicted"/>
<dbReference type="OrthoDB" id="28293at2759"/>
<accession>A0A8S1WUA6</accession>
<dbReference type="Pfam" id="PF13948">
    <property type="entry name" value="DUF4215"/>
    <property type="match status" value="5"/>
</dbReference>
<dbReference type="OMA" id="QNSICIC"/>
<evidence type="ECO:0000313" key="5">
    <source>
        <dbReference type="Proteomes" id="UP000683925"/>
    </source>
</evidence>
<dbReference type="SMART" id="SM00261">
    <property type="entry name" value="FU"/>
    <property type="match status" value="3"/>
</dbReference>
<gene>
    <name evidence="4" type="ORF">POCTA_138.1.T1040100</name>
</gene>
<evidence type="ECO:0000256" key="3">
    <source>
        <dbReference type="ARBA" id="ARBA00023157"/>
    </source>
</evidence>
<reference evidence="4" key="1">
    <citation type="submission" date="2021-01" db="EMBL/GenBank/DDBJ databases">
        <authorList>
            <consortium name="Genoscope - CEA"/>
            <person name="William W."/>
        </authorList>
    </citation>
    <scope>NUCLEOTIDE SEQUENCE</scope>
</reference>
<dbReference type="EMBL" id="CAJJDP010000104">
    <property type="protein sequence ID" value="CAD8193348.1"/>
    <property type="molecule type" value="Genomic_DNA"/>
</dbReference>
<dbReference type="NCBIfam" id="TIGR02232">
    <property type="entry name" value="myxo_disulf_rpt"/>
    <property type="match status" value="5"/>
</dbReference>
<dbReference type="InterPro" id="IPR006212">
    <property type="entry name" value="Furin_repeat"/>
</dbReference>
<dbReference type="AlphaFoldDB" id="A0A8S1WUA6"/>
<keyword evidence="2" id="KW-0677">Repeat</keyword>
<evidence type="ECO:0000256" key="1">
    <source>
        <dbReference type="ARBA" id="ARBA00022729"/>
    </source>
</evidence>
<comment type="caution">
    <text evidence="4">The sequence shown here is derived from an EMBL/GenBank/DDBJ whole genome shotgun (WGS) entry which is preliminary data.</text>
</comment>
<evidence type="ECO:0000313" key="4">
    <source>
        <dbReference type="EMBL" id="CAD8193348.1"/>
    </source>
</evidence>
<dbReference type="InterPro" id="IPR011936">
    <property type="entry name" value="Myxo_disulph_rpt"/>
</dbReference>
<keyword evidence="5" id="KW-1185">Reference proteome</keyword>
<keyword evidence="3" id="KW-1015">Disulfide bond</keyword>